<evidence type="ECO:0000313" key="2">
    <source>
        <dbReference type="Proteomes" id="UP000826656"/>
    </source>
</evidence>
<evidence type="ECO:0000313" key="1">
    <source>
        <dbReference type="EMBL" id="KAH0748827.1"/>
    </source>
</evidence>
<proteinExistence type="predicted"/>
<organism evidence="1 2">
    <name type="scientific">Solanum tuberosum</name>
    <name type="common">Potato</name>
    <dbReference type="NCBI Taxonomy" id="4113"/>
    <lineage>
        <taxon>Eukaryota</taxon>
        <taxon>Viridiplantae</taxon>
        <taxon>Streptophyta</taxon>
        <taxon>Embryophyta</taxon>
        <taxon>Tracheophyta</taxon>
        <taxon>Spermatophyta</taxon>
        <taxon>Magnoliopsida</taxon>
        <taxon>eudicotyledons</taxon>
        <taxon>Gunneridae</taxon>
        <taxon>Pentapetalae</taxon>
        <taxon>asterids</taxon>
        <taxon>lamiids</taxon>
        <taxon>Solanales</taxon>
        <taxon>Solanaceae</taxon>
        <taxon>Solanoideae</taxon>
        <taxon>Solaneae</taxon>
        <taxon>Solanum</taxon>
    </lineage>
</organism>
<protein>
    <recommendedName>
        <fullName evidence="3">Integrase core domain containing protein</fullName>
    </recommendedName>
</protein>
<sequence length="129" mass="14645">MEADVGYDVQLGNETLADMQEIGNIGFQQDIDVADNVNDEILPDITYGDQTINVLPRASARRSHPPVWMKDYVTTVTDSMHPYSLGNYVSYNQLSTSYQAYLSNMSAEVEPQNYEQAVKDERWVEAMKQ</sequence>
<gene>
    <name evidence="1" type="ORF">KY290_028059</name>
</gene>
<dbReference type="Proteomes" id="UP000826656">
    <property type="component" value="Unassembled WGS sequence"/>
</dbReference>
<comment type="caution">
    <text evidence="1">The sequence shown here is derived from an EMBL/GenBank/DDBJ whole genome shotgun (WGS) entry which is preliminary data.</text>
</comment>
<evidence type="ECO:0008006" key="3">
    <source>
        <dbReference type="Google" id="ProtNLM"/>
    </source>
</evidence>
<dbReference type="EMBL" id="JAIVGD010000019">
    <property type="protein sequence ID" value="KAH0748827.1"/>
    <property type="molecule type" value="Genomic_DNA"/>
</dbReference>
<name>A0ABQ7UGV5_SOLTU</name>
<reference evidence="1 2" key="1">
    <citation type="journal article" date="2021" name="bioRxiv">
        <title>Chromosome-scale and haplotype-resolved genome assembly of a tetraploid potato cultivar.</title>
        <authorList>
            <person name="Sun H."/>
            <person name="Jiao W.-B."/>
            <person name="Krause K."/>
            <person name="Campoy J.A."/>
            <person name="Goel M."/>
            <person name="Folz-Donahue K."/>
            <person name="Kukat C."/>
            <person name="Huettel B."/>
            <person name="Schneeberger K."/>
        </authorList>
    </citation>
    <scope>NUCLEOTIDE SEQUENCE [LARGE SCALE GENOMIC DNA]</scope>
    <source>
        <strain evidence="1">SolTubOtavaFocal</strain>
        <tissue evidence="1">Leaves</tissue>
    </source>
</reference>
<accession>A0ABQ7UGV5</accession>
<keyword evidence="2" id="KW-1185">Reference proteome</keyword>